<keyword evidence="3" id="KW-1185">Reference proteome</keyword>
<feature type="coiled-coil region" evidence="1">
    <location>
        <begin position="234"/>
        <end position="265"/>
    </location>
</feature>
<feature type="coiled-coil region" evidence="1">
    <location>
        <begin position="17"/>
        <end position="55"/>
    </location>
</feature>
<name>A0ABX1LVI3_9CYAN</name>
<dbReference type="Gene3D" id="1.10.287.110">
    <property type="entry name" value="DnaJ domain"/>
    <property type="match status" value="1"/>
</dbReference>
<dbReference type="InterPro" id="IPR036869">
    <property type="entry name" value="J_dom_sf"/>
</dbReference>
<proteinExistence type="predicted"/>
<reference evidence="2 3" key="1">
    <citation type="submission" date="2020-03" db="EMBL/GenBank/DDBJ databases">
        <title>Draft Genome Sequence of 2-Methylisoborneol Producing Pseudanabaena yagii Strain GIHE-NHR1 Isolated from North Han River in South Korea.</title>
        <authorList>
            <person name="Jeong J."/>
        </authorList>
    </citation>
    <scope>NUCLEOTIDE SEQUENCE [LARGE SCALE GENOMIC DNA]</scope>
    <source>
        <strain evidence="2 3">GIHE-NHR1</strain>
    </source>
</reference>
<protein>
    <submittedName>
        <fullName evidence="2">J domain-containing protein</fullName>
    </submittedName>
</protein>
<dbReference type="EMBL" id="JAAVJL010000002">
    <property type="protein sequence ID" value="NMF60183.1"/>
    <property type="molecule type" value="Genomic_DNA"/>
</dbReference>
<dbReference type="SUPFAM" id="SSF46565">
    <property type="entry name" value="Chaperone J-domain"/>
    <property type="match status" value="1"/>
</dbReference>
<accession>A0ABX1LVI3</accession>
<evidence type="ECO:0000256" key="1">
    <source>
        <dbReference type="SAM" id="Coils"/>
    </source>
</evidence>
<keyword evidence="1" id="KW-0175">Coiled coil</keyword>
<dbReference type="Proteomes" id="UP000738376">
    <property type="component" value="Unassembled WGS sequence"/>
</dbReference>
<comment type="caution">
    <text evidence="2">The sequence shown here is derived from an EMBL/GenBank/DDBJ whole genome shotgun (WGS) entry which is preliminary data.</text>
</comment>
<organism evidence="2 3">
    <name type="scientific">Pseudanabaena yagii GIHE-NHR1</name>
    <dbReference type="NCBI Taxonomy" id="2722753"/>
    <lineage>
        <taxon>Bacteria</taxon>
        <taxon>Bacillati</taxon>
        <taxon>Cyanobacteriota</taxon>
        <taxon>Cyanophyceae</taxon>
        <taxon>Pseudanabaenales</taxon>
        <taxon>Pseudanabaenaceae</taxon>
        <taxon>Pseudanabaena</taxon>
        <taxon>Pseudanabaena yagii</taxon>
    </lineage>
</organism>
<sequence length="341" mass="39951">MARKSKIATDTNNELGLSDLRVRLNFLEKENSKLIKQIESNRTKLNNLNDSIKEVGIQIAQRVAPFRQKILELDTQIHAVFQEIFSGRKLGKKSRRDIETVYYNLQIDGIISPKHLPTVSDMFEEIFEHDDDSEDEPNWDGYRERAHQQFVEDIPKPDRDDLKKIRQLFLRLADSFHPDKVTDAAEKEYRTEIMKEINLAYQNGDLARLLAIEKQQELGAIIDRDSSDDLTRHCAKVEAENTYLKEQLETLKRQLKLTKKTQQGEMTAVFKKISKRGGDPIGEALLEVESQIEIIEQMHQFVVDFRDRRITIKEFLRGPEFLRQQQMSEEELMLEFLSQFQ</sequence>
<evidence type="ECO:0000313" key="3">
    <source>
        <dbReference type="Proteomes" id="UP000738376"/>
    </source>
</evidence>
<evidence type="ECO:0000313" key="2">
    <source>
        <dbReference type="EMBL" id="NMF60183.1"/>
    </source>
</evidence>
<dbReference type="RefSeq" id="WP_169365123.1">
    <property type="nucleotide sequence ID" value="NZ_JAAVJL010000002.1"/>
</dbReference>
<dbReference type="InterPro" id="IPR001623">
    <property type="entry name" value="DnaJ_domain"/>
</dbReference>
<gene>
    <name evidence="2" type="ORF">HC246_19660</name>
</gene>
<dbReference type="CDD" id="cd06257">
    <property type="entry name" value="DnaJ"/>
    <property type="match status" value="1"/>
</dbReference>